<dbReference type="Proteomes" id="UP000814176">
    <property type="component" value="Unassembled WGS sequence"/>
</dbReference>
<name>A0ABQ8KY08_9APHY</name>
<dbReference type="RefSeq" id="XP_047784992.1">
    <property type="nucleotide sequence ID" value="XM_047922195.1"/>
</dbReference>
<feature type="compositionally biased region" description="Basic and acidic residues" evidence="8">
    <location>
        <begin position="165"/>
        <end position="176"/>
    </location>
</feature>
<evidence type="ECO:0000256" key="7">
    <source>
        <dbReference type="PROSITE-ProRule" id="PRU00042"/>
    </source>
</evidence>
<keyword evidence="6" id="KW-0539">Nucleus</keyword>
<gene>
    <name evidence="10" type="ORF">C8Q71DRAFT_731649</name>
</gene>
<dbReference type="InterPro" id="IPR013087">
    <property type="entry name" value="Znf_C2H2_type"/>
</dbReference>
<feature type="region of interest" description="Disordered" evidence="8">
    <location>
        <begin position="164"/>
        <end position="232"/>
    </location>
</feature>
<organism evidence="10 11">
    <name type="scientific">Rhodofomes roseus</name>
    <dbReference type="NCBI Taxonomy" id="34475"/>
    <lineage>
        <taxon>Eukaryota</taxon>
        <taxon>Fungi</taxon>
        <taxon>Dikarya</taxon>
        <taxon>Basidiomycota</taxon>
        <taxon>Agaricomycotina</taxon>
        <taxon>Agaricomycetes</taxon>
        <taxon>Polyporales</taxon>
        <taxon>Rhodofomes</taxon>
    </lineage>
</organism>
<protein>
    <recommendedName>
        <fullName evidence="9">C2H2-type domain-containing protein</fullName>
    </recommendedName>
</protein>
<dbReference type="PANTHER" id="PTHR16515:SF49">
    <property type="entry name" value="GASTRULA ZINC FINGER PROTEIN XLCGF49.1-LIKE-RELATED"/>
    <property type="match status" value="1"/>
</dbReference>
<dbReference type="Gene3D" id="3.30.160.60">
    <property type="entry name" value="Classic Zinc Finger"/>
    <property type="match status" value="2"/>
</dbReference>
<evidence type="ECO:0000256" key="2">
    <source>
        <dbReference type="ARBA" id="ARBA00022723"/>
    </source>
</evidence>
<comment type="subcellular location">
    <subcellularLocation>
        <location evidence="1">Nucleus</location>
    </subcellularLocation>
</comment>
<feature type="region of interest" description="Disordered" evidence="8">
    <location>
        <begin position="1"/>
        <end position="91"/>
    </location>
</feature>
<keyword evidence="4 7" id="KW-0863">Zinc-finger</keyword>
<dbReference type="PROSITE" id="PS00028">
    <property type="entry name" value="ZINC_FINGER_C2H2_1"/>
    <property type="match status" value="2"/>
</dbReference>
<sequence>MSSSQFPPTDAAHNAARENSRPSNKLTNERNLDMLARSTTLGDTRRIYSASSTPNDLPRMPNVESNRAPHAHQERHINQAPASMHTRSIPPTRIPSFYELTRFAPEARKDMNTQRPGHAQDQSSQGQVRLSVYESPRATYTWPRFDPTSTLSTDDKPVIYVTYKRSSDTPHSEERPSTSSSSEAELSEPASLYAEDPHTYGRKRSSSIESEWSSNDPINVTLKQPKTSYFPRPRHDIDLPPRATCLSPAVFNTFGASPDGRDLHTSFQGLGIRNKAQLTSSSPGGARPPAETKSHIVHPHVAAGPAKQKVDRRALATRANRQPESDDEWLQYTEPYNAGGVNKLRCTWGTRQEDGSYVRCTYIQKRHLVKRHVCSKHLGIRPWDCPMCDKSFAQLSNLETHINTHTGDRPHECPYCDERFKDPARCCRHKRDVHGYITARERKRDGYGASDLEFTDSEYGGTDLELAQSGPVHRVAAPLRSRRRRRTEGH</sequence>
<feature type="region of interest" description="Disordered" evidence="8">
    <location>
        <begin position="468"/>
        <end position="490"/>
    </location>
</feature>
<dbReference type="Pfam" id="PF00096">
    <property type="entry name" value="zf-C2H2"/>
    <property type="match status" value="1"/>
</dbReference>
<reference evidence="10 11" key="1">
    <citation type="journal article" date="2021" name="Environ. Microbiol.">
        <title>Gene family expansions and transcriptome signatures uncover fungal adaptations to wood decay.</title>
        <authorList>
            <person name="Hage H."/>
            <person name="Miyauchi S."/>
            <person name="Viragh M."/>
            <person name="Drula E."/>
            <person name="Min B."/>
            <person name="Chaduli D."/>
            <person name="Navarro D."/>
            <person name="Favel A."/>
            <person name="Norest M."/>
            <person name="Lesage-Meessen L."/>
            <person name="Balint B."/>
            <person name="Merenyi Z."/>
            <person name="de Eugenio L."/>
            <person name="Morin E."/>
            <person name="Martinez A.T."/>
            <person name="Baldrian P."/>
            <person name="Stursova M."/>
            <person name="Martinez M.J."/>
            <person name="Novotny C."/>
            <person name="Magnuson J.K."/>
            <person name="Spatafora J.W."/>
            <person name="Maurice S."/>
            <person name="Pangilinan J."/>
            <person name="Andreopoulos W."/>
            <person name="LaButti K."/>
            <person name="Hundley H."/>
            <person name="Na H."/>
            <person name="Kuo A."/>
            <person name="Barry K."/>
            <person name="Lipzen A."/>
            <person name="Henrissat B."/>
            <person name="Riley R."/>
            <person name="Ahrendt S."/>
            <person name="Nagy L.G."/>
            <person name="Grigoriev I.V."/>
            <person name="Martin F."/>
            <person name="Rosso M.N."/>
        </authorList>
    </citation>
    <scope>NUCLEOTIDE SEQUENCE [LARGE SCALE GENOMIC DNA]</scope>
    <source>
        <strain evidence="10 11">CIRM-BRFM 1785</strain>
    </source>
</reference>
<dbReference type="InterPro" id="IPR036236">
    <property type="entry name" value="Znf_C2H2_sf"/>
</dbReference>
<keyword evidence="5" id="KW-0862">Zinc</keyword>
<dbReference type="PROSITE" id="PS50157">
    <property type="entry name" value="ZINC_FINGER_C2H2_2"/>
    <property type="match status" value="2"/>
</dbReference>
<dbReference type="SMART" id="SM00355">
    <property type="entry name" value="ZnF_C2H2"/>
    <property type="match status" value="2"/>
</dbReference>
<dbReference type="SUPFAM" id="SSF57667">
    <property type="entry name" value="beta-beta-alpha zinc fingers"/>
    <property type="match status" value="1"/>
</dbReference>
<feature type="compositionally biased region" description="Polar residues" evidence="8">
    <location>
        <begin position="215"/>
        <end position="227"/>
    </location>
</feature>
<evidence type="ECO:0000313" key="10">
    <source>
        <dbReference type="EMBL" id="KAH9844182.1"/>
    </source>
</evidence>
<dbReference type="PANTHER" id="PTHR16515">
    <property type="entry name" value="PR DOMAIN ZINC FINGER PROTEIN"/>
    <property type="match status" value="1"/>
</dbReference>
<evidence type="ECO:0000313" key="11">
    <source>
        <dbReference type="Proteomes" id="UP000814176"/>
    </source>
</evidence>
<keyword evidence="11" id="KW-1185">Reference proteome</keyword>
<keyword evidence="2" id="KW-0479">Metal-binding</keyword>
<evidence type="ECO:0000256" key="8">
    <source>
        <dbReference type="SAM" id="MobiDB-lite"/>
    </source>
</evidence>
<evidence type="ECO:0000259" key="9">
    <source>
        <dbReference type="PROSITE" id="PS50157"/>
    </source>
</evidence>
<keyword evidence="3" id="KW-0677">Repeat</keyword>
<evidence type="ECO:0000256" key="6">
    <source>
        <dbReference type="ARBA" id="ARBA00023242"/>
    </source>
</evidence>
<accession>A0ABQ8KY08</accession>
<dbReference type="GeneID" id="72002927"/>
<feature type="compositionally biased region" description="Low complexity" evidence="8">
    <location>
        <begin position="177"/>
        <end position="192"/>
    </location>
</feature>
<evidence type="ECO:0000256" key="3">
    <source>
        <dbReference type="ARBA" id="ARBA00022737"/>
    </source>
</evidence>
<comment type="caution">
    <text evidence="10">The sequence shown here is derived from an EMBL/GenBank/DDBJ whole genome shotgun (WGS) entry which is preliminary data.</text>
</comment>
<dbReference type="EMBL" id="JADCUA010000001">
    <property type="protein sequence ID" value="KAH9844182.1"/>
    <property type="molecule type" value="Genomic_DNA"/>
</dbReference>
<feature type="compositionally biased region" description="Basic residues" evidence="8">
    <location>
        <begin position="480"/>
        <end position="490"/>
    </location>
</feature>
<dbReference type="InterPro" id="IPR050331">
    <property type="entry name" value="Zinc_finger"/>
</dbReference>
<feature type="domain" description="C2H2-type" evidence="9">
    <location>
        <begin position="411"/>
        <end position="434"/>
    </location>
</feature>
<feature type="domain" description="C2H2-type" evidence="9">
    <location>
        <begin position="383"/>
        <end position="410"/>
    </location>
</feature>
<evidence type="ECO:0000256" key="4">
    <source>
        <dbReference type="ARBA" id="ARBA00022771"/>
    </source>
</evidence>
<evidence type="ECO:0000256" key="1">
    <source>
        <dbReference type="ARBA" id="ARBA00004123"/>
    </source>
</evidence>
<proteinExistence type="predicted"/>
<evidence type="ECO:0000256" key="5">
    <source>
        <dbReference type="ARBA" id="ARBA00022833"/>
    </source>
</evidence>